<proteinExistence type="predicted"/>
<keyword evidence="1" id="KW-0472">Membrane</keyword>
<feature type="transmembrane region" description="Helical" evidence="1">
    <location>
        <begin position="113"/>
        <end position="135"/>
    </location>
</feature>
<protein>
    <submittedName>
        <fullName evidence="2">Uncharacterized protein</fullName>
    </submittedName>
</protein>
<dbReference type="KEGG" id="naf:GQ61_05145"/>
<dbReference type="Proteomes" id="UP000237351">
    <property type="component" value="Chromosome"/>
</dbReference>
<sequence>MNVIFVKNYGLFWLRISIRILSLLSAFIVGKFFNAAFFIYAYFATSILLDILLFKGFKLKESHCKKAGYFENKFNSSPEHYDRYTHSVINAKLVAFVLAHLVLLLPFKMSMEGLMVIVSSVYGICLTGIVFRYGFKYGYHKLKAVSEKEAKGYIPPAPIYNGPRGNGYLNGVYTGDPHHIT</sequence>
<feature type="transmembrane region" description="Helical" evidence="1">
    <location>
        <begin position="12"/>
        <end position="33"/>
    </location>
</feature>
<keyword evidence="1" id="KW-0812">Transmembrane</keyword>
<dbReference type="AlphaFoldDB" id="A0A1W6N4T3"/>
<dbReference type="RefSeq" id="WP_085784267.1">
    <property type="nucleotide sequence ID" value="NZ_CP008743.1"/>
</dbReference>
<reference evidence="2 3" key="1">
    <citation type="submission" date="2014-06" db="EMBL/GenBank/DDBJ databases">
        <title>The genome of the endonuclear symbiont Nucleicultrix amoebiphila.</title>
        <authorList>
            <person name="Schulz F."/>
            <person name="Horn M."/>
        </authorList>
    </citation>
    <scope>NUCLEOTIDE SEQUENCE [LARGE SCALE GENOMIC DNA]</scope>
    <source>
        <strain evidence="2 3">FS5</strain>
    </source>
</reference>
<keyword evidence="1" id="KW-1133">Transmembrane helix</keyword>
<evidence type="ECO:0000313" key="3">
    <source>
        <dbReference type="Proteomes" id="UP000237351"/>
    </source>
</evidence>
<feature type="transmembrane region" description="Helical" evidence="1">
    <location>
        <begin position="89"/>
        <end position="107"/>
    </location>
</feature>
<accession>A0A1W6N4T3</accession>
<evidence type="ECO:0000313" key="2">
    <source>
        <dbReference type="EMBL" id="ARN84778.1"/>
    </source>
</evidence>
<name>A0A1W6N4T3_9PROT</name>
<organism evidence="2 3">
    <name type="scientific">Candidatus Nucleicultrix amoebiphila FS5</name>
    <dbReference type="NCBI Taxonomy" id="1414854"/>
    <lineage>
        <taxon>Bacteria</taxon>
        <taxon>Pseudomonadati</taxon>
        <taxon>Pseudomonadota</taxon>
        <taxon>Alphaproteobacteria</taxon>
        <taxon>Holosporales</taxon>
        <taxon>Candidatus Nucleicultricaceae</taxon>
        <taxon>Candidatus Nucleicultrix</taxon>
    </lineage>
</organism>
<dbReference type="EMBL" id="CP008743">
    <property type="protein sequence ID" value="ARN84778.1"/>
    <property type="molecule type" value="Genomic_DNA"/>
</dbReference>
<keyword evidence="3" id="KW-1185">Reference proteome</keyword>
<gene>
    <name evidence="2" type="ORF">GQ61_05145</name>
</gene>
<evidence type="ECO:0000256" key="1">
    <source>
        <dbReference type="SAM" id="Phobius"/>
    </source>
</evidence>